<evidence type="ECO:0000313" key="4">
    <source>
        <dbReference type="Proteomes" id="UP000192273"/>
    </source>
</evidence>
<keyword evidence="1" id="KW-0812">Transmembrane</keyword>
<organism evidence="3 4">
    <name type="scientific">Roseovarius mucosus</name>
    <dbReference type="NCBI Taxonomy" id="215743"/>
    <lineage>
        <taxon>Bacteria</taxon>
        <taxon>Pseudomonadati</taxon>
        <taxon>Pseudomonadota</taxon>
        <taxon>Alphaproteobacteria</taxon>
        <taxon>Rhodobacterales</taxon>
        <taxon>Roseobacteraceae</taxon>
        <taxon>Roseovarius</taxon>
    </lineage>
</organism>
<reference evidence="3 4" key="1">
    <citation type="submission" date="2017-03" db="EMBL/GenBank/DDBJ databases">
        <title>Genome Sequence of Roseovarius mucosus strain SMR3 Isolated from a culture of the Diatom Skeletonema marinoi.</title>
        <authorList>
            <person name="Topel M."/>
            <person name="Pinder M."/>
            <person name="Johansson O.N."/>
            <person name="Kourtchenko O."/>
            <person name="Godhe A."/>
            <person name="Clarke A.K."/>
        </authorList>
    </citation>
    <scope>NUCLEOTIDE SEQUENCE [LARGE SCALE GENOMIC DNA]</scope>
    <source>
        <strain evidence="3 4">SMR3</strain>
    </source>
</reference>
<accession>A0A1V0RMR7</accession>
<evidence type="ECO:0000313" key="3">
    <source>
        <dbReference type="EMBL" id="ARE83011.1"/>
    </source>
</evidence>
<dbReference type="Proteomes" id="UP000192273">
    <property type="component" value="Chromosome"/>
</dbReference>
<feature type="transmembrane region" description="Helical" evidence="1">
    <location>
        <begin position="192"/>
        <end position="212"/>
    </location>
</feature>
<feature type="domain" description="EamA" evidence="2">
    <location>
        <begin position="198"/>
        <end position="329"/>
    </location>
</feature>
<gene>
    <name evidence="3" type="primary">ribN</name>
    <name evidence="3" type="ORF">ROSMUCSMR3_01527</name>
</gene>
<feature type="transmembrane region" description="Helical" evidence="1">
    <location>
        <begin position="85"/>
        <end position="106"/>
    </location>
</feature>
<dbReference type="EMBL" id="CP020474">
    <property type="protein sequence ID" value="ARE83011.1"/>
    <property type="molecule type" value="Genomic_DNA"/>
</dbReference>
<dbReference type="KEGG" id="rmm:ROSMUCSMR3_01527"/>
<keyword evidence="1" id="KW-0472">Membrane</keyword>
<name>A0A1V0RMR7_9RHOB</name>
<feature type="transmembrane region" description="Helical" evidence="1">
    <location>
        <begin position="263"/>
        <end position="284"/>
    </location>
</feature>
<sequence>MLQVQSITLRHTGCLYIKAKPCVAKRIDARGAAPYAMAMTNTSSASPSTDRILAGVALMLGFCVTAPLLDVAAKLASTSVPVGQITAARFIVQCALMTPFVLIMGLSLRVPRAHWLALLFRAVLLFVSTFCFIAAIRVMPLADALAIVFVAPFIVLLVGKFYLGEDVGPRRVGAAMVGFVGVLLVIQPSFAAFGAVALFPLGTAVGFAFYILVTRGLSRRMHPVTLQFHTGLIASLLCLPVVILAEGTGIEMLDPVWPEGIAWLWLLGVGFFATLSHMMMTYALSLAPSATLAPLQYLELPVATLLGYLVFRDFPNALTLTGIAIIIGSGLYMIHRERVTARQLMTERAAPPI</sequence>
<dbReference type="PANTHER" id="PTHR22911">
    <property type="entry name" value="ACYL-MALONYL CONDENSING ENZYME-RELATED"/>
    <property type="match status" value="1"/>
</dbReference>
<dbReference type="AlphaFoldDB" id="A0A1V0RMR7"/>
<dbReference type="InterPro" id="IPR037185">
    <property type="entry name" value="EmrE-like"/>
</dbReference>
<evidence type="ECO:0000259" key="2">
    <source>
        <dbReference type="Pfam" id="PF00892"/>
    </source>
</evidence>
<protein>
    <submittedName>
        <fullName evidence="3">Riboflavin transporter</fullName>
    </submittedName>
</protein>
<feature type="transmembrane region" description="Helical" evidence="1">
    <location>
        <begin position="224"/>
        <end position="243"/>
    </location>
</feature>
<dbReference type="GO" id="GO:0016020">
    <property type="term" value="C:membrane"/>
    <property type="evidence" value="ECO:0007669"/>
    <property type="project" value="InterPro"/>
</dbReference>
<dbReference type="InterPro" id="IPR000620">
    <property type="entry name" value="EamA_dom"/>
</dbReference>
<dbReference type="SUPFAM" id="SSF103481">
    <property type="entry name" value="Multidrug resistance efflux transporter EmrE"/>
    <property type="match status" value="2"/>
</dbReference>
<feature type="transmembrane region" description="Helical" evidence="1">
    <location>
        <begin position="52"/>
        <end position="73"/>
    </location>
</feature>
<dbReference type="PANTHER" id="PTHR22911:SF103">
    <property type="entry name" value="BLR2811 PROTEIN"/>
    <property type="match status" value="1"/>
</dbReference>
<feature type="domain" description="EamA" evidence="2">
    <location>
        <begin position="54"/>
        <end position="186"/>
    </location>
</feature>
<keyword evidence="4" id="KW-1185">Reference proteome</keyword>
<feature type="transmembrane region" description="Helical" evidence="1">
    <location>
        <begin position="170"/>
        <end position="186"/>
    </location>
</feature>
<feature type="transmembrane region" description="Helical" evidence="1">
    <location>
        <begin position="144"/>
        <end position="163"/>
    </location>
</feature>
<feature type="transmembrane region" description="Helical" evidence="1">
    <location>
        <begin position="118"/>
        <end position="138"/>
    </location>
</feature>
<feature type="transmembrane region" description="Helical" evidence="1">
    <location>
        <begin position="291"/>
        <end position="311"/>
    </location>
</feature>
<evidence type="ECO:0000256" key="1">
    <source>
        <dbReference type="SAM" id="Phobius"/>
    </source>
</evidence>
<dbReference type="Pfam" id="PF00892">
    <property type="entry name" value="EamA"/>
    <property type="match status" value="2"/>
</dbReference>
<keyword evidence="1" id="KW-1133">Transmembrane helix</keyword>
<proteinExistence type="predicted"/>
<feature type="transmembrane region" description="Helical" evidence="1">
    <location>
        <begin position="317"/>
        <end position="335"/>
    </location>
</feature>